<dbReference type="AlphaFoldDB" id="A0A255Y6X3"/>
<dbReference type="InterPro" id="IPR010987">
    <property type="entry name" value="Glutathione-S-Trfase_C-like"/>
</dbReference>
<dbReference type="Pfam" id="PF13410">
    <property type="entry name" value="GST_C_2"/>
    <property type="match status" value="1"/>
</dbReference>
<dbReference type="GO" id="GO:0005737">
    <property type="term" value="C:cytoplasm"/>
    <property type="evidence" value="ECO:0007669"/>
    <property type="project" value="TreeGrafter"/>
</dbReference>
<dbReference type="PROSITE" id="PS50405">
    <property type="entry name" value="GST_CTER"/>
    <property type="match status" value="1"/>
</dbReference>
<dbReference type="SUPFAM" id="SSF47616">
    <property type="entry name" value="GST C-terminal domain-like"/>
    <property type="match status" value="1"/>
</dbReference>
<accession>A0A255Y6X3</accession>
<dbReference type="Pfam" id="PF13417">
    <property type="entry name" value="GST_N_3"/>
    <property type="match status" value="1"/>
</dbReference>
<comment type="caution">
    <text evidence="3">The sequence shown here is derived from an EMBL/GenBank/DDBJ whole genome shotgun (WGS) entry which is preliminary data.</text>
</comment>
<dbReference type="PROSITE" id="PS50404">
    <property type="entry name" value="GST_NTER"/>
    <property type="match status" value="1"/>
</dbReference>
<dbReference type="Gene3D" id="3.40.30.10">
    <property type="entry name" value="Glutaredoxin"/>
    <property type="match status" value="1"/>
</dbReference>
<dbReference type="PANTHER" id="PTHR43968">
    <property type="match status" value="1"/>
</dbReference>
<evidence type="ECO:0000259" key="2">
    <source>
        <dbReference type="PROSITE" id="PS50405"/>
    </source>
</evidence>
<dbReference type="SUPFAM" id="SSF52833">
    <property type="entry name" value="Thioredoxin-like"/>
    <property type="match status" value="1"/>
</dbReference>
<dbReference type="InterPro" id="IPR050983">
    <property type="entry name" value="GST_Omega/HSP26"/>
</dbReference>
<dbReference type="Proteomes" id="UP000216991">
    <property type="component" value="Unassembled WGS sequence"/>
</dbReference>
<dbReference type="CDD" id="cd00570">
    <property type="entry name" value="GST_N_family"/>
    <property type="match status" value="1"/>
</dbReference>
<feature type="domain" description="GST N-terminal" evidence="1">
    <location>
        <begin position="1"/>
        <end position="77"/>
    </location>
</feature>
<name>A0A255Y6X3_9SPHN</name>
<proteinExistence type="predicted"/>
<dbReference type="PANTHER" id="PTHR43968:SF6">
    <property type="entry name" value="GLUTATHIONE S-TRANSFERASE OMEGA"/>
    <property type="match status" value="1"/>
</dbReference>
<protein>
    <recommendedName>
        <fullName evidence="5">Glutathione S-transferase</fullName>
    </recommendedName>
</protein>
<dbReference type="OrthoDB" id="9782992at2"/>
<dbReference type="InterPro" id="IPR036282">
    <property type="entry name" value="Glutathione-S-Trfase_C_sf"/>
</dbReference>
<gene>
    <name evidence="3" type="ORF">CHU93_14110</name>
</gene>
<evidence type="ECO:0000313" key="4">
    <source>
        <dbReference type="Proteomes" id="UP000216991"/>
    </source>
</evidence>
<evidence type="ECO:0000313" key="3">
    <source>
        <dbReference type="EMBL" id="OYQ24972.1"/>
    </source>
</evidence>
<feature type="domain" description="GST C-terminal" evidence="2">
    <location>
        <begin position="82"/>
        <end position="214"/>
    </location>
</feature>
<dbReference type="CDD" id="cd00299">
    <property type="entry name" value="GST_C_family"/>
    <property type="match status" value="1"/>
</dbReference>
<dbReference type="RefSeq" id="WP_094474803.1">
    <property type="nucleotide sequence ID" value="NZ_NOXT01000123.1"/>
</dbReference>
<dbReference type="Gene3D" id="1.20.1050.10">
    <property type="match status" value="1"/>
</dbReference>
<evidence type="ECO:0000259" key="1">
    <source>
        <dbReference type="PROSITE" id="PS50404"/>
    </source>
</evidence>
<dbReference type="InterPro" id="IPR004045">
    <property type="entry name" value="Glutathione_S-Trfase_N"/>
</dbReference>
<reference evidence="3 4" key="1">
    <citation type="submission" date="2017-07" db="EMBL/GenBank/DDBJ databases">
        <title>Sandarakinorhabdus cyanobacteriorum sp. nov., a novel bacterium isolated from cyanobacterial aggregates in a eutrophic lake.</title>
        <authorList>
            <person name="Cai H."/>
        </authorList>
    </citation>
    <scope>NUCLEOTIDE SEQUENCE [LARGE SCALE GENOMIC DNA]</scope>
    <source>
        <strain evidence="3 4">TH057</strain>
    </source>
</reference>
<dbReference type="SFLD" id="SFLDS00019">
    <property type="entry name" value="Glutathione_Transferase_(cytos"/>
    <property type="match status" value="1"/>
</dbReference>
<dbReference type="SFLD" id="SFLDG00358">
    <property type="entry name" value="Main_(cytGST)"/>
    <property type="match status" value="1"/>
</dbReference>
<dbReference type="EMBL" id="NOXT01000123">
    <property type="protein sequence ID" value="OYQ24972.1"/>
    <property type="molecule type" value="Genomic_DNA"/>
</dbReference>
<organism evidence="3 4">
    <name type="scientific">Sandarakinorhabdus cyanobacteriorum</name>
    <dbReference type="NCBI Taxonomy" id="1981098"/>
    <lineage>
        <taxon>Bacteria</taxon>
        <taxon>Pseudomonadati</taxon>
        <taxon>Pseudomonadota</taxon>
        <taxon>Alphaproteobacteria</taxon>
        <taxon>Sphingomonadales</taxon>
        <taxon>Sphingosinicellaceae</taxon>
        <taxon>Sandarakinorhabdus</taxon>
    </lineage>
</organism>
<sequence>MILYGGKLSPFVMRPLLVSRAKGAEVALASFEGGIKSPEYLALCPTGKMPLLVDGDLALPESQVIADYLDQVLPGPAMVPADARGAAMVRLLTRLVDTYMVPSLGGLFRGRENPAGVPAAMQGMGDALGYIEHYRQAGDEYAFGNSFTMADAAMIPVFFFLDALDGPMPTKALVAARPGLAGWWDRAKASPLGAQAVAEQAEGLKAMMAARAQG</sequence>
<dbReference type="InterPro" id="IPR040079">
    <property type="entry name" value="Glutathione_S-Trfase"/>
</dbReference>
<keyword evidence="4" id="KW-1185">Reference proteome</keyword>
<evidence type="ECO:0008006" key="5">
    <source>
        <dbReference type="Google" id="ProtNLM"/>
    </source>
</evidence>
<dbReference type="InterPro" id="IPR036249">
    <property type="entry name" value="Thioredoxin-like_sf"/>
</dbReference>